<dbReference type="InterPro" id="IPR043128">
    <property type="entry name" value="Rev_trsase/Diguanyl_cyclase"/>
</dbReference>
<dbReference type="PANTHER" id="PTHR15503:SF45">
    <property type="entry name" value="RNA-DIRECTED DNA POLYMERASE HOMOLOG"/>
    <property type="match status" value="1"/>
</dbReference>
<dbReference type="Gene3D" id="3.10.10.10">
    <property type="entry name" value="HIV Type 1 Reverse Transcriptase, subunit A, domain 1"/>
    <property type="match status" value="1"/>
</dbReference>
<dbReference type="AlphaFoldDB" id="A0A0G4HCE2"/>
<dbReference type="PANTHER" id="PTHR15503">
    <property type="entry name" value="LDOC1 RELATED"/>
    <property type="match status" value="1"/>
</dbReference>
<sequence length="446" mass="50248">MPVGRTGPPRSSPPNAQRGRPQGGQRGHAWNSRVAGIQTVGQEGDQVAREGEEEFWFPDNELSMNIEGEQPTDSYVYDQANMIGAVSADGKMKMIRFQSTVEGIPVRVLLDCGTGETFLSAKFAYDKGLPIRKMQSLCQCRGAIKGEDGQTVVTTVSKYTSPLAFSIQGYHQRMKFTLADLDDDYNVYLGMKWLIKHELRVHWGKGEVEIPIPGAYGRLEMVEPVLAPIPMTLEVKPLVEAKVVAAIREETEKEVLEGETAEEKAEREKDETLHRGWLKVMSDPSLHLVARQVVGEYRDVFCDEIPKLPPRRSVKFAINLEPGHPPPARPPYRLSFGELDEMRRQLDDLLAKGFIRPSVSPFAAPAFFMAKKDRSLRMCIDYRTINKITIKDKYAMPRPEELLDRLHGAKIFSVWICGSFSISFAFDWVTNQRQRCAPSIATMSGW</sequence>
<evidence type="ECO:0000256" key="1">
    <source>
        <dbReference type="SAM" id="MobiDB-lite"/>
    </source>
</evidence>
<dbReference type="SUPFAM" id="SSF56672">
    <property type="entry name" value="DNA/RNA polymerases"/>
    <property type="match status" value="1"/>
</dbReference>
<protein>
    <recommendedName>
        <fullName evidence="3">Reverse transcriptase domain-containing protein</fullName>
    </recommendedName>
</protein>
<gene>
    <name evidence="2" type="ORF">Cvel_6305</name>
</gene>
<dbReference type="CDD" id="cd01647">
    <property type="entry name" value="RT_LTR"/>
    <property type="match status" value="1"/>
</dbReference>
<accession>A0A0G4HCE2</accession>
<dbReference type="InterPro" id="IPR043502">
    <property type="entry name" value="DNA/RNA_pol_sf"/>
</dbReference>
<dbReference type="Gene3D" id="2.40.70.10">
    <property type="entry name" value="Acid Proteases"/>
    <property type="match status" value="1"/>
</dbReference>
<evidence type="ECO:0008006" key="3">
    <source>
        <dbReference type="Google" id="ProtNLM"/>
    </source>
</evidence>
<dbReference type="EMBL" id="CDMZ01002279">
    <property type="protein sequence ID" value="CEM41643.1"/>
    <property type="molecule type" value="Genomic_DNA"/>
</dbReference>
<organism evidence="2">
    <name type="scientific">Chromera velia CCMP2878</name>
    <dbReference type="NCBI Taxonomy" id="1169474"/>
    <lineage>
        <taxon>Eukaryota</taxon>
        <taxon>Sar</taxon>
        <taxon>Alveolata</taxon>
        <taxon>Colpodellida</taxon>
        <taxon>Chromeraceae</taxon>
        <taxon>Chromera</taxon>
    </lineage>
</organism>
<reference evidence="2" key="1">
    <citation type="submission" date="2014-11" db="EMBL/GenBank/DDBJ databases">
        <authorList>
            <person name="Otto D Thomas"/>
            <person name="Naeem Raeece"/>
        </authorList>
    </citation>
    <scope>NUCLEOTIDE SEQUENCE</scope>
</reference>
<dbReference type="PhylomeDB" id="A0A0G4HCE2"/>
<dbReference type="VEuPathDB" id="CryptoDB:Cvel_6305"/>
<feature type="region of interest" description="Disordered" evidence="1">
    <location>
        <begin position="1"/>
        <end position="29"/>
    </location>
</feature>
<dbReference type="Pfam" id="PF08284">
    <property type="entry name" value="RVP_2"/>
    <property type="match status" value="1"/>
</dbReference>
<dbReference type="InterPro" id="IPR021109">
    <property type="entry name" value="Peptidase_aspartic_dom_sf"/>
</dbReference>
<name>A0A0G4HCE2_9ALVE</name>
<dbReference type="InterPro" id="IPR032567">
    <property type="entry name" value="RTL1-rel"/>
</dbReference>
<dbReference type="CDD" id="cd00303">
    <property type="entry name" value="retropepsin_like"/>
    <property type="match status" value="1"/>
</dbReference>
<proteinExistence type="predicted"/>
<evidence type="ECO:0000313" key="2">
    <source>
        <dbReference type="EMBL" id="CEM41643.1"/>
    </source>
</evidence>
<dbReference type="Gene3D" id="3.30.70.270">
    <property type="match status" value="1"/>
</dbReference>